<dbReference type="SUPFAM" id="SSF81624">
    <property type="entry name" value="N-terminal domain of MutM-like DNA repair proteins"/>
    <property type="match status" value="1"/>
</dbReference>
<dbReference type="Gene3D" id="3.20.190.10">
    <property type="entry name" value="MutM-like, N-terminal"/>
    <property type="match status" value="1"/>
</dbReference>
<keyword evidence="4" id="KW-1185">Reference proteome</keyword>
<organism evidence="3 4">
    <name type="scientific">Dyadobacter endophyticus</name>
    <dbReference type="NCBI Taxonomy" id="1749036"/>
    <lineage>
        <taxon>Bacteria</taxon>
        <taxon>Pseudomonadati</taxon>
        <taxon>Bacteroidota</taxon>
        <taxon>Cytophagia</taxon>
        <taxon>Cytophagales</taxon>
        <taxon>Spirosomataceae</taxon>
        <taxon>Dyadobacter</taxon>
    </lineage>
</organism>
<comment type="similarity">
    <text evidence="1">Belongs to the FPG family.</text>
</comment>
<accession>A0ABQ1ZCD8</accession>
<dbReference type="SUPFAM" id="SSF46946">
    <property type="entry name" value="S13-like H2TH domain"/>
    <property type="match status" value="1"/>
</dbReference>
<reference evidence="4" key="1">
    <citation type="journal article" date="2019" name="Int. J. Syst. Evol. Microbiol.">
        <title>The Global Catalogue of Microorganisms (GCM) 10K type strain sequencing project: providing services to taxonomists for standard genome sequencing and annotation.</title>
        <authorList>
            <consortium name="The Broad Institute Genomics Platform"/>
            <consortium name="The Broad Institute Genome Sequencing Center for Infectious Disease"/>
            <person name="Wu L."/>
            <person name="Ma J."/>
        </authorList>
    </citation>
    <scope>NUCLEOTIDE SEQUENCE [LARGE SCALE GENOMIC DNA]</scope>
    <source>
        <strain evidence="4">CGMCC 1.15288</strain>
    </source>
</reference>
<name>A0ABQ1ZCD8_9BACT</name>
<dbReference type="Pfam" id="PF06831">
    <property type="entry name" value="H2TH"/>
    <property type="match status" value="1"/>
</dbReference>
<evidence type="ECO:0000313" key="4">
    <source>
        <dbReference type="Proteomes" id="UP000600214"/>
    </source>
</evidence>
<dbReference type="InterPro" id="IPR035937">
    <property type="entry name" value="FPG_N"/>
</dbReference>
<sequence>MIGIPELIILRQNLARRFAGQKINDLHIHWEHGLNEPAATIFAATINSSLLEVRRVGRLLHLVLDNGLILGIRVFEKARFYLLSTQGRENSPMFEIVFSSGDGFGVRDALGQSQLLLNPRLATEWDVLHPSLTFSYLKKVAYLRKNEPVKGILMKDPKLCGLGSAYIDEVLWEIGVAPQSRVGKIPEGKLRDLLPAIKNVLNRATESLSTLTGSAELITDRRDFLIIHNTGRMYDPKGFPIMRAVIHNRRTYWSESQSVFL</sequence>
<dbReference type="SMART" id="SM01232">
    <property type="entry name" value="H2TH"/>
    <property type="match status" value="1"/>
</dbReference>
<protein>
    <recommendedName>
        <fullName evidence="2">Formamidopyrimidine-DNA glycosylase H2TH DNA-binding domain-containing protein</fullName>
    </recommendedName>
</protein>
<evidence type="ECO:0000256" key="1">
    <source>
        <dbReference type="ARBA" id="ARBA00009409"/>
    </source>
</evidence>
<dbReference type="Proteomes" id="UP000600214">
    <property type="component" value="Unassembled WGS sequence"/>
</dbReference>
<evidence type="ECO:0000259" key="2">
    <source>
        <dbReference type="SMART" id="SM01232"/>
    </source>
</evidence>
<dbReference type="EMBL" id="BMIA01000009">
    <property type="protein sequence ID" value="GGH55915.1"/>
    <property type="molecule type" value="Genomic_DNA"/>
</dbReference>
<dbReference type="InterPro" id="IPR010979">
    <property type="entry name" value="Ribosomal_uS13-like_H2TH"/>
</dbReference>
<dbReference type="Gene3D" id="1.10.8.50">
    <property type="match status" value="1"/>
</dbReference>
<proteinExistence type="inferred from homology"/>
<gene>
    <name evidence="3" type="ORF">GCM10007423_63960</name>
</gene>
<dbReference type="InterPro" id="IPR015886">
    <property type="entry name" value="H2TH_FPG"/>
</dbReference>
<evidence type="ECO:0000313" key="3">
    <source>
        <dbReference type="EMBL" id="GGH55915.1"/>
    </source>
</evidence>
<feature type="domain" description="Formamidopyrimidine-DNA glycosylase H2TH DNA-binding" evidence="2">
    <location>
        <begin position="126"/>
        <end position="216"/>
    </location>
</feature>
<comment type="caution">
    <text evidence="3">The sequence shown here is derived from an EMBL/GenBank/DDBJ whole genome shotgun (WGS) entry which is preliminary data.</text>
</comment>
<dbReference type="RefSeq" id="WP_188939392.1">
    <property type="nucleotide sequence ID" value="NZ_BMIA01000009.1"/>
</dbReference>